<evidence type="ECO:0000313" key="3">
    <source>
        <dbReference type="Proteomes" id="UP000056209"/>
    </source>
</evidence>
<dbReference type="PANTHER" id="PTHR43777">
    <property type="entry name" value="MOLYBDENUM COFACTOR CYTIDYLYLTRANSFERASE"/>
    <property type="match status" value="1"/>
</dbReference>
<evidence type="ECO:0000313" key="2">
    <source>
        <dbReference type="EMBL" id="GAQ20497.1"/>
    </source>
</evidence>
<protein>
    <recommendedName>
        <fullName evidence="1">MobA-like NTP transferase domain-containing protein</fullName>
    </recommendedName>
</protein>
<sequence>MTLPSVSRARLQKDWPTMQTMPTPPHAPVVGVLLAAGRSTRMGRPKQLAPLAGQPLVRHAAQALADGGHDALLCVIPPGTVGDGIRAALTGLPFTFVVNPDPTRGLGSSFRAAVAALPGGLDGGLAAVNFALADMPLLGGAQHAALIAAFRESGAPVVLARYADPGAEPVRAPPHLFRADLLRAVQDTPDADHGPRDLIRAHAAQAVTLTFPARLLLDVDTPDALAQAEALLAAQTLRTPE</sequence>
<accession>A0A100HH63</accession>
<feature type="domain" description="MobA-like NTP transferase" evidence="1">
    <location>
        <begin position="31"/>
        <end position="202"/>
    </location>
</feature>
<organism evidence="2 3">
    <name type="scientific">Deinococcus grandis</name>
    <dbReference type="NCBI Taxonomy" id="57498"/>
    <lineage>
        <taxon>Bacteria</taxon>
        <taxon>Thermotogati</taxon>
        <taxon>Deinococcota</taxon>
        <taxon>Deinococci</taxon>
        <taxon>Deinococcales</taxon>
        <taxon>Deinococcaceae</taxon>
        <taxon>Deinococcus</taxon>
    </lineage>
</organism>
<keyword evidence="3" id="KW-1185">Reference proteome</keyword>
<dbReference type="SUPFAM" id="SSF53448">
    <property type="entry name" value="Nucleotide-diphospho-sugar transferases"/>
    <property type="match status" value="1"/>
</dbReference>
<dbReference type="PANTHER" id="PTHR43777:SF1">
    <property type="entry name" value="MOLYBDENUM COFACTOR CYTIDYLYLTRANSFERASE"/>
    <property type="match status" value="1"/>
</dbReference>
<evidence type="ECO:0000259" key="1">
    <source>
        <dbReference type="Pfam" id="PF12804"/>
    </source>
</evidence>
<dbReference type="Pfam" id="PF12804">
    <property type="entry name" value="NTP_transf_3"/>
    <property type="match status" value="1"/>
</dbReference>
<dbReference type="EMBL" id="BCMS01000001">
    <property type="protein sequence ID" value="GAQ20497.1"/>
    <property type="molecule type" value="Genomic_DNA"/>
</dbReference>
<dbReference type="InterPro" id="IPR029044">
    <property type="entry name" value="Nucleotide-diphossugar_trans"/>
</dbReference>
<dbReference type="InterPro" id="IPR025877">
    <property type="entry name" value="MobA-like_NTP_Trfase"/>
</dbReference>
<dbReference type="Proteomes" id="UP000056209">
    <property type="component" value="Unassembled WGS sequence"/>
</dbReference>
<reference evidence="3" key="1">
    <citation type="submission" date="2015-11" db="EMBL/GenBank/DDBJ databases">
        <title>Draft Genome Sequence of the Radioresistant Bacterium Deinococcus grandis, Isolated from Freshwater Fish in Japan.</title>
        <authorList>
            <person name="Satoh K."/>
            <person name="Onodera T."/>
            <person name="Omoso K."/>
            <person name="Takeda-Yano K."/>
            <person name="Katayama T."/>
            <person name="Oono Y."/>
            <person name="Narumi I."/>
        </authorList>
    </citation>
    <scope>NUCLEOTIDE SEQUENCE [LARGE SCALE GENOMIC DNA]</scope>
    <source>
        <strain evidence="3">ATCC 43672</strain>
    </source>
</reference>
<gene>
    <name evidence="2" type="ORF">DEIGR_100524</name>
</gene>
<dbReference type="GO" id="GO:0016779">
    <property type="term" value="F:nucleotidyltransferase activity"/>
    <property type="evidence" value="ECO:0007669"/>
    <property type="project" value="UniProtKB-ARBA"/>
</dbReference>
<dbReference type="AlphaFoldDB" id="A0A100HH63"/>
<name>A0A100HH63_9DEIO</name>
<proteinExistence type="predicted"/>
<comment type="caution">
    <text evidence="2">The sequence shown here is derived from an EMBL/GenBank/DDBJ whole genome shotgun (WGS) entry which is preliminary data.</text>
</comment>
<dbReference type="Gene3D" id="3.90.550.10">
    <property type="entry name" value="Spore Coat Polysaccharide Biosynthesis Protein SpsA, Chain A"/>
    <property type="match status" value="1"/>
</dbReference>
<dbReference type="CDD" id="cd04182">
    <property type="entry name" value="GT_2_like_f"/>
    <property type="match status" value="1"/>
</dbReference>